<protein>
    <recommendedName>
        <fullName evidence="3">DNA topoisomerase</fullName>
        <ecNumber evidence="3">5.6.2.1</ecNumber>
    </recommendedName>
</protein>
<sequence length="339" mass="38594">MARVRLRRSDLSRPGYTRRRSGKGWRYFDTDGTRLTDPEEIARIKALVIPPAWRDVWIAPRPNGHIQAVGTDDAGRRQYRYHDVWREKRDAEKHDRVLEVARRLPKLRKTVARHLEHRALDRERVLAAGVRLLELGLFRIGGEEYTEENGSFGLATIRKKHVSLHRGAVLFCYPAKSGIERTIEVHDDAVRKVVLALRRHQDEEDDLLAYRSGGRWYDVKSADINDYLRDNAGVTITAKDFRTWHATVLMAVQLALAGEPPDAERARRKVVRAALEEVAEYLGNTPAVAKASYVDPRVVTAYEDGRSIRPTLDRLATQDASALTAQPMVESAVLRLLAR</sequence>
<keyword evidence="11" id="KW-1185">Reference proteome</keyword>
<dbReference type="InterPro" id="IPR011010">
    <property type="entry name" value="DNA_brk_join_enz"/>
</dbReference>
<dbReference type="GO" id="GO:0006265">
    <property type="term" value="P:DNA topological change"/>
    <property type="evidence" value="ECO:0007669"/>
    <property type="project" value="InterPro"/>
</dbReference>
<dbReference type="GO" id="GO:0003677">
    <property type="term" value="F:DNA binding"/>
    <property type="evidence" value="ECO:0007669"/>
    <property type="project" value="UniProtKB-KW"/>
</dbReference>
<dbReference type="STRING" id="134849.SAMN05443668_10796"/>
<dbReference type="InterPro" id="IPR013500">
    <property type="entry name" value="TopoI_cat_euk"/>
</dbReference>
<name>A0A1M7TV73_9ACTN</name>
<gene>
    <name evidence="10" type="ORF">SAMN05443668_10796</name>
</gene>
<evidence type="ECO:0000313" key="10">
    <source>
        <dbReference type="EMBL" id="SHN74513.1"/>
    </source>
</evidence>
<evidence type="ECO:0000256" key="1">
    <source>
        <dbReference type="ARBA" id="ARBA00000213"/>
    </source>
</evidence>
<evidence type="ECO:0000256" key="3">
    <source>
        <dbReference type="ARBA" id="ARBA00012891"/>
    </source>
</evidence>
<dbReference type="Pfam" id="PF01028">
    <property type="entry name" value="Topoisom_I"/>
    <property type="match status" value="1"/>
</dbReference>
<reference evidence="10 11" key="1">
    <citation type="submission" date="2016-11" db="EMBL/GenBank/DDBJ databases">
        <authorList>
            <person name="Jaros S."/>
            <person name="Januszkiewicz K."/>
            <person name="Wedrychowicz H."/>
        </authorList>
    </citation>
    <scope>NUCLEOTIDE SEQUENCE [LARGE SCALE GENOMIC DNA]</scope>
    <source>
        <strain evidence="10 11">DSM 46144</strain>
    </source>
</reference>
<evidence type="ECO:0000256" key="7">
    <source>
        <dbReference type="SAM" id="MobiDB-lite"/>
    </source>
</evidence>
<accession>A0A1M7TV73</accession>
<evidence type="ECO:0000256" key="2">
    <source>
        <dbReference type="ARBA" id="ARBA00006645"/>
    </source>
</evidence>
<comment type="catalytic activity">
    <reaction evidence="1">
        <text>ATP-independent breakage of single-stranded DNA, followed by passage and rejoining.</text>
        <dbReference type="EC" id="5.6.2.1"/>
    </reaction>
</comment>
<evidence type="ECO:0000256" key="4">
    <source>
        <dbReference type="ARBA" id="ARBA00023029"/>
    </source>
</evidence>
<feature type="region of interest" description="Disordered" evidence="7">
    <location>
        <begin position="1"/>
        <end position="20"/>
    </location>
</feature>
<dbReference type="SUPFAM" id="SSF56349">
    <property type="entry name" value="DNA breaking-rejoining enzymes"/>
    <property type="match status" value="1"/>
</dbReference>
<dbReference type="OrthoDB" id="9778962at2"/>
<comment type="similarity">
    <text evidence="2">Belongs to the type IB topoisomerase family.</text>
</comment>
<dbReference type="Gene3D" id="3.30.66.10">
    <property type="entry name" value="DNA topoisomerase I domain"/>
    <property type="match status" value="1"/>
</dbReference>
<dbReference type="RefSeq" id="WP_073259911.1">
    <property type="nucleotide sequence ID" value="NZ_FRCS01000007.1"/>
</dbReference>
<dbReference type="Pfam" id="PF21338">
    <property type="entry name" value="Top1B_N_bact"/>
    <property type="match status" value="1"/>
</dbReference>
<dbReference type="PROSITE" id="PS52038">
    <property type="entry name" value="TOPO_IB_2"/>
    <property type="match status" value="1"/>
</dbReference>
<evidence type="ECO:0000259" key="8">
    <source>
        <dbReference type="Pfam" id="PF01028"/>
    </source>
</evidence>
<feature type="domain" description="DNA topoisomerase I catalytic core eukaryotic-type" evidence="8">
    <location>
        <begin position="85"/>
        <end position="291"/>
    </location>
</feature>
<evidence type="ECO:0000256" key="5">
    <source>
        <dbReference type="ARBA" id="ARBA00023125"/>
    </source>
</evidence>
<dbReference type="EMBL" id="FRCS01000007">
    <property type="protein sequence ID" value="SHN74513.1"/>
    <property type="molecule type" value="Genomic_DNA"/>
</dbReference>
<evidence type="ECO:0000313" key="11">
    <source>
        <dbReference type="Proteomes" id="UP000184440"/>
    </source>
</evidence>
<proteinExistence type="inferred from homology"/>
<keyword evidence="4" id="KW-0799">Topoisomerase</keyword>
<evidence type="ECO:0000256" key="6">
    <source>
        <dbReference type="ARBA" id="ARBA00023235"/>
    </source>
</evidence>
<dbReference type="InterPro" id="IPR014711">
    <property type="entry name" value="TopoI_cat_a-hlx-sub_euk"/>
</dbReference>
<dbReference type="AlphaFoldDB" id="A0A1M7TV73"/>
<dbReference type="InterPro" id="IPR049331">
    <property type="entry name" value="Top1B_N_bact"/>
</dbReference>
<dbReference type="Proteomes" id="UP000184440">
    <property type="component" value="Unassembled WGS sequence"/>
</dbReference>
<feature type="domain" description="DNA topoisomerase IB N-terminal" evidence="9">
    <location>
        <begin position="24"/>
        <end position="72"/>
    </location>
</feature>
<dbReference type="GO" id="GO:0003917">
    <property type="term" value="F:DNA topoisomerase type I (single strand cut, ATP-independent) activity"/>
    <property type="evidence" value="ECO:0007669"/>
    <property type="project" value="UniProtKB-EC"/>
</dbReference>
<evidence type="ECO:0000259" key="9">
    <source>
        <dbReference type="Pfam" id="PF21338"/>
    </source>
</evidence>
<dbReference type="InterPro" id="IPR035447">
    <property type="entry name" value="DNA_topo_I_N_sf"/>
</dbReference>
<keyword evidence="6 10" id="KW-0413">Isomerase</keyword>
<keyword evidence="5" id="KW-0238">DNA-binding</keyword>
<dbReference type="InterPro" id="IPR001631">
    <property type="entry name" value="TopoI"/>
</dbReference>
<dbReference type="Gene3D" id="1.10.132.120">
    <property type="match status" value="1"/>
</dbReference>
<organism evidence="10 11">
    <name type="scientific">Cryptosporangium aurantiacum</name>
    <dbReference type="NCBI Taxonomy" id="134849"/>
    <lineage>
        <taxon>Bacteria</taxon>
        <taxon>Bacillati</taxon>
        <taxon>Actinomycetota</taxon>
        <taxon>Actinomycetes</taxon>
        <taxon>Cryptosporangiales</taxon>
        <taxon>Cryptosporangiaceae</taxon>
        <taxon>Cryptosporangium</taxon>
    </lineage>
</organism>
<dbReference type="SUPFAM" id="SSF55869">
    <property type="entry name" value="DNA topoisomerase I domain"/>
    <property type="match status" value="1"/>
</dbReference>
<dbReference type="PRINTS" id="PR00416">
    <property type="entry name" value="EUTPISMRASEI"/>
</dbReference>
<dbReference type="EC" id="5.6.2.1" evidence="3"/>
<dbReference type="Gene3D" id="3.90.15.10">
    <property type="entry name" value="Topoisomerase I, Chain A, domain 3"/>
    <property type="match status" value="1"/>
</dbReference>